<protein>
    <submittedName>
        <fullName evidence="3">Deoxyhypusine synthase</fullName>
    </submittedName>
</protein>
<dbReference type="AlphaFoldDB" id="A0A2V2N107"/>
<comment type="similarity">
    <text evidence="1">Belongs to the deoxyhypusine synthase family.</text>
</comment>
<organism evidence="3 4">
    <name type="scientific">Methanospirillum lacunae</name>
    <dbReference type="NCBI Taxonomy" id="668570"/>
    <lineage>
        <taxon>Archaea</taxon>
        <taxon>Methanobacteriati</taxon>
        <taxon>Methanobacteriota</taxon>
        <taxon>Stenosarchaea group</taxon>
        <taxon>Methanomicrobia</taxon>
        <taxon>Methanomicrobiales</taxon>
        <taxon>Methanospirillaceae</taxon>
        <taxon>Methanospirillum</taxon>
    </lineage>
</organism>
<dbReference type="InterPro" id="IPR029035">
    <property type="entry name" value="DHS-like_NAD/FAD-binding_dom"/>
</dbReference>
<dbReference type="Pfam" id="PF01916">
    <property type="entry name" value="DS"/>
    <property type="match status" value="1"/>
</dbReference>
<dbReference type="GO" id="GO:0034038">
    <property type="term" value="F:deoxyhypusine synthase activity"/>
    <property type="evidence" value="ECO:0007669"/>
    <property type="project" value="TreeGrafter"/>
</dbReference>
<evidence type="ECO:0000313" key="4">
    <source>
        <dbReference type="Proteomes" id="UP000245657"/>
    </source>
</evidence>
<reference evidence="3 4" key="1">
    <citation type="submission" date="2018-05" db="EMBL/GenBank/DDBJ databases">
        <title>Draft genome of Methanospirillum lacunae Ki8-1.</title>
        <authorList>
            <person name="Dueholm M.S."/>
            <person name="Nielsen P.H."/>
            <person name="Bakmann L.F."/>
            <person name="Otzen D.E."/>
        </authorList>
    </citation>
    <scope>NUCLEOTIDE SEQUENCE [LARGE SCALE GENOMIC DNA]</scope>
    <source>
        <strain evidence="3 4">Ki8-1</strain>
    </source>
</reference>
<name>A0A2V2N107_9EURY</name>
<dbReference type="InterPro" id="IPR036982">
    <property type="entry name" value="Deoxyhypusine_synthase_sf"/>
</dbReference>
<dbReference type="OrthoDB" id="17730at2157"/>
<dbReference type="PANTHER" id="PTHR11703">
    <property type="entry name" value="DEOXYHYPUSINE SYNTHASE"/>
    <property type="match status" value="1"/>
</dbReference>
<dbReference type="NCBIfam" id="NF002630">
    <property type="entry name" value="PRK02301.1"/>
    <property type="match status" value="1"/>
</dbReference>
<dbReference type="Proteomes" id="UP000245657">
    <property type="component" value="Unassembled WGS sequence"/>
</dbReference>
<dbReference type="PANTHER" id="PTHR11703:SF2">
    <property type="entry name" value="DEOXYHYPUSINE SYNTHASE-LIKE PROTEIN"/>
    <property type="match status" value="1"/>
</dbReference>
<accession>A0A2V2N107</accession>
<keyword evidence="4" id="KW-1185">Reference proteome</keyword>
<dbReference type="Gene3D" id="3.40.910.10">
    <property type="entry name" value="Deoxyhypusine synthase"/>
    <property type="match status" value="1"/>
</dbReference>
<comment type="caution">
    <text evidence="3">The sequence shown here is derived from an EMBL/GenBank/DDBJ whole genome shotgun (WGS) entry which is preliminary data.</text>
</comment>
<evidence type="ECO:0000256" key="1">
    <source>
        <dbReference type="ARBA" id="ARBA00009892"/>
    </source>
</evidence>
<evidence type="ECO:0000313" key="3">
    <source>
        <dbReference type="EMBL" id="PWR70198.1"/>
    </source>
</evidence>
<dbReference type="NCBIfam" id="TIGR00321">
    <property type="entry name" value="dhys"/>
    <property type="match status" value="1"/>
</dbReference>
<gene>
    <name evidence="3" type="ORF">DK846_15560</name>
</gene>
<evidence type="ECO:0000256" key="2">
    <source>
        <dbReference type="ARBA" id="ARBA00022679"/>
    </source>
</evidence>
<dbReference type="SUPFAM" id="SSF52467">
    <property type="entry name" value="DHS-like NAD/FAD-binding domain"/>
    <property type="match status" value="1"/>
</dbReference>
<proteinExistence type="inferred from homology"/>
<keyword evidence="2" id="KW-0808">Transferase</keyword>
<dbReference type="InterPro" id="IPR002773">
    <property type="entry name" value="Deoxyhypusine_synthase"/>
</dbReference>
<dbReference type="EMBL" id="QGMY01000016">
    <property type="protein sequence ID" value="PWR70198.1"/>
    <property type="molecule type" value="Genomic_DNA"/>
</dbReference>
<sequence length="308" mass="33418">MDCDIPVRQAHLKPGMSVNDLVTVMEQAGAYNGGAFSRAVSIYTSMLTDARATRFLGFAGAMVPAGMGGIVSDLIRDGRVDALVSTGANLTHDVIEAIGCHHFKGTERCNDVDLRHEEINRIYDVYLPNDAFIAFEEFMQGVYSELEDGSVISISDLLAHIGSKLETGILATAARHNIPVFCPAIQDSMIGLQYWLFRQGRKVTVDAFADMTKIIDLCFESERAGALFIGGGVPKNFILQSMLMTPKGFTYAIQLTGDRPDLGGLSGATLDEARSWGKVEEDAETVTVYCDATITFPLLVATAMERIS</sequence>
<dbReference type="GO" id="GO:0005737">
    <property type="term" value="C:cytoplasm"/>
    <property type="evidence" value="ECO:0007669"/>
    <property type="project" value="TreeGrafter"/>
</dbReference>